<dbReference type="Proteomes" id="UP001501337">
    <property type="component" value="Unassembled WGS sequence"/>
</dbReference>
<accession>A0ABP7Q1R3</accession>
<evidence type="ECO:0000313" key="2">
    <source>
        <dbReference type="Proteomes" id="UP001501337"/>
    </source>
</evidence>
<evidence type="ECO:0000313" key="1">
    <source>
        <dbReference type="EMBL" id="GAA3975109.1"/>
    </source>
</evidence>
<comment type="caution">
    <text evidence="1">The sequence shown here is derived from an EMBL/GenBank/DDBJ whole genome shotgun (WGS) entry which is preliminary data.</text>
</comment>
<reference evidence="2" key="1">
    <citation type="journal article" date="2019" name="Int. J. Syst. Evol. Microbiol.">
        <title>The Global Catalogue of Microorganisms (GCM) 10K type strain sequencing project: providing services to taxonomists for standard genome sequencing and annotation.</title>
        <authorList>
            <consortium name="The Broad Institute Genomics Platform"/>
            <consortium name="The Broad Institute Genome Sequencing Center for Infectious Disease"/>
            <person name="Wu L."/>
            <person name="Ma J."/>
        </authorList>
    </citation>
    <scope>NUCLEOTIDE SEQUENCE [LARGE SCALE GENOMIC DNA]</scope>
    <source>
        <strain evidence="2">JCM 17555</strain>
    </source>
</reference>
<gene>
    <name evidence="1" type="ORF">GCM10022278_35100</name>
</gene>
<name>A0ABP7Q1R3_9GAMM</name>
<keyword evidence="2" id="KW-1185">Reference proteome</keyword>
<protein>
    <submittedName>
        <fullName evidence="1">Uncharacterized protein</fullName>
    </submittedName>
</protein>
<organism evidence="1 2">
    <name type="scientific">Allohahella marinimesophila</name>
    <dbReference type="NCBI Taxonomy" id="1054972"/>
    <lineage>
        <taxon>Bacteria</taxon>
        <taxon>Pseudomonadati</taxon>
        <taxon>Pseudomonadota</taxon>
        <taxon>Gammaproteobacteria</taxon>
        <taxon>Oceanospirillales</taxon>
        <taxon>Hahellaceae</taxon>
        <taxon>Allohahella</taxon>
    </lineage>
</organism>
<sequence>MVQPGRERKVAQFQLQTVWIDQNVAWLDIAMDDLMPMYFAQRFDKFNGDLQPVANRERPLLHELRKRYGRKIFENQNVDIILMLEGVCPNDTIGLDRLQYLELVLPASVRMGGGIFTGLKLDDDVVLRRTMMCRLSTHDGRVVPGIQHIFYRES</sequence>
<dbReference type="EMBL" id="BAABBO010000018">
    <property type="protein sequence ID" value="GAA3975109.1"/>
    <property type="molecule type" value="Genomic_DNA"/>
</dbReference>
<proteinExistence type="predicted"/>